<feature type="transmembrane region" description="Helical" evidence="1">
    <location>
        <begin position="361"/>
        <end position="381"/>
    </location>
</feature>
<dbReference type="Gene3D" id="3.30.70.1430">
    <property type="entry name" value="Multidrug efflux transporter AcrB pore domain"/>
    <property type="match status" value="2"/>
</dbReference>
<name>A0A098GCA4_LEGMI</name>
<dbReference type="Gene3D" id="1.20.1640.10">
    <property type="entry name" value="Multidrug efflux transporter AcrB transmembrane domain"/>
    <property type="match status" value="2"/>
</dbReference>
<dbReference type="Proteomes" id="UP000182998">
    <property type="component" value="Unassembled WGS sequence"/>
</dbReference>
<sequence length="1076" mass="117863">MFQYLISWSLKNRLLILAITIGICLYGGYTLTKMPVDVFPEFAPPQVTIQTQAPGLAPQEVEALITYPLESAINGTPGVTHVRSKTTVGLSTITVVFADKTDIYRDRQLINERIQQVMGQLPPGSNPVMLPVISVVGWLMKYALVSNTVSPEELRTISDWVIRPRILALGGVASVVSLGGEVKQYQVLLDPARMLAYRVSVEEVSQALANSNRNVPGAFLQRSGTELTIGAIGRVKTLEDIKKTLITTREGIPITVDNVATVAFGGEIKRGDAAYNFDHAVIGTISKTYGADTLATTSKVQEALDEIKASLPPGIKLYTNVFRQANFIESAIKNLSWALLEGALIVIIVLFIFLMNIRASLITFLAMPVSFILGILVLHLFGFGINAMTLGGIAIAIGEVVDDGIITVENVLRRLQLNRLSISPQPAIEVVFDSILEIRNSVIYATLIISLVFLPIFFLSGIAERIFGPLAVAYIASVIGSLVVSITMVPALCYLLLVYRREKQNEQNIVLHPMTNAERIAQMTENPEASFVEKETPFAKLLKAHFQRILNWALNHLWSIMSFAGLGILLALALLPFFGTAFLPEFHEGNYIIAMTTLPGTSLSESMRIGEQVRKELLKYPQVTSISQRAGRSAIDEDALPPNVSEFDVNLNFDKDKSMRSVELIKRIRQDLANIPGAVFNIGQFIAHRMDEVLSGVRSQIAIKIFGDNLQTLNQLGASVESLLKKIPGIVDVNREQQINVPQLIIKIDREKAARYGINVGQISEDVQTLLNGVRVSSVLEGQRSFDLYLRMAESGRDTVRAVQDMLIDAHGAGIENGGKIPLRAVAQIGEEEQPFSISRENTQRMISVGFNVAGRDLGSVIQEVQQQIKEKIQLPNGYFIQYGGQFKSQQQATRTILFLGILAVIAMLLLLYKAFGKLGEALLVLCNLPLALIGGVLSLYFASGEMSIAAMIGFITLFGIAARNGIILVSHFNQLKSEGKPLQDIVVQGTLDRLVPVLMTAATAALGLIPLLWGSPVGKELERPLAQVLLGGLFTSTLLNMIVVPTIYNAMEKRREKRMSSNSGDLHSDQFTHDS</sequence>
<feature type="transmembrane region" description="Helical" evidence="1">
    <location>
        <begin position="923"/>
        <end position="943"/>
    </location>
</feature>
<dbReference type="STRING" id="451.B6N58_11445"/>
<evidence type="ECO:0000256" key="1">
    <source>
        <dbReference type="SAM" id="Phobius"/>
    </source>
</evidence>
<feature type="transmembrane region" description="Helical" evidence="1">
    <location>
        <begin position="128"/>
        <end position="145"/>
    </location>
</feature>
<feature type="transmembrane region" description="Helical" evidence="1">
    <location>
        <begin position="474"/>
        <end position="497"/>
    </location>
</feature>
<feature type="transmembrane region" description="Helical" evidence="1">
    <location>
        <begin position="12"/>
        <end position="29"/>
    </location>
</feature>
<dbReference type="SUPFAM" id="SSF82714">
    <property type="entry name" value="Multidrug efflux transporter AcrB TolC docking domain, DN and DC subdomains"/>
    <property type="match status" value="2"/>
</dbReference>
<keyword evidence="1" id="KW-0812">Transmembrane</keyword>
<dbReference type="RefSeq" id="WP_045098579.1">
    <property type="nucleotide sequence ID" value="NZ_CP020614.1"/>
</dbReference>
<feature type="transmembrane region" description="Helical" evidence="1">
    <location>
        <begin position="995"/>
        <end position="1014"/>
    </location>
</feature>
<evidence type="ECO:0000313" key="5">
    <source>
        <dbReference type="Proteomes" id="UP000182998"/>
    </source>
</evidence>
<keyword evidence="1" id="KW-1133">Transmembrane helix</keyword>
<dbReference type="AlphaFoldDB" id="A0A098GCA4"/>
<dbReference type="Gene3D" id="3.30.2090.10">
    <property type="entry name" value="Multidrug efflux transporter AcrB TolC docking domain, DN and DC subdomains"/>
    <property type="match status" value="2"/>
</dbReference>
<proteinExistence type="predicted"/>
<dbReference type="GO" id="GO:0005886">
    <property type="term" value="C:plasma membrane"/>
    <property type="evidence" value="ECO:0007669"/>
    <property type="project" value="TreeGrafter"/>
</dbReference>
<dbReference type="Gene3D" id="3.30.70.1440">
    <property type="entry name" value="Multidrug efflux transporter AcrB pore domain"/>
    <property type="match status" value="1"/>
</dbReference>
<dbReference type="PANTHER" id="PTHR32063">
    <property type="match status" value="1"/>
</dbReference>
<dbReference type="OrthoDB" id="9758757at2"/>
<dbReference type="PANTHER" id="PTHR32063:SF4">
    <property type="entry name" value="SLR6043 PROTEIN"/>
    <property type="match status" value="1"/>
</dbReference>
<dbReference type="SUPFAM" id="SSF82866">
    <property type="entry name" value="Multidrug efflux transporter AcrB transmembrane domain"/>
    <property type="match status" value="2"/>
</dbReference>
<evidence type="ECO:0000313" key="2">
    <source>
        <dbReference type="EMBL" id="CEG60119.1"/>
    </source>
</evidence>
<dbReference type="InterPro" id="IPR027463">
    <property type="entry name" value="AcrB_DN_DC_subdom"/>
</dbReference>
<evidence type="ECO:0000313" key="4">
    <source>
        <dbReference type="Proteomes" id="UP000032414"/>
    </source>
</evidence>
<gene>
    <name evidence="2" type="ORF">LMI_0796</name>
    <name evidence="3" type="ORF">SAMN02982997_02388</name>
</gene>
<protein>
    <submittedName>
        <fullName evidence="2">Chemiosmotic efflux system protein A (CzcA)</fullName>
    </submittedName>
    <submittedName>
        <fullName evidence="3">Heavy metal efflux pump, CzcA family</fullName>
    </submittedName>
</protein>
<keyword evidence="5" id="KW-1185">Reference proteome</keyword>
<accession>A0A098GCA4</accession>
<feature type="transmembrane region" description="Helical" evidence="1">
    <location>
        <begin position="335"/>
        <end position="355"/>
    </location>
</feature>
<dbReference type="InterPro" id="IPR001036">
    <property type="entry name" value="Acrflvin-R"/>
</dbReference>
<feature type="transmembrane region" description="Helical" evidence="1">
    <location>
        <begin position="442"/>
        <end position="462"/>
    </location>
</feature>
<feature type="transmembrane region" description="Helical" evidence="1">
    <location>
        <begin position="897"/>
        <end position="916"/>
    </location>
</feature>
<dbReference type="GO" id="GO:0042910">
    <property type="term" value="F:xenobiotic transmembrane transporter activity"/>
    <property type="evidence" value="ECO:0007669"/>
    <property type="project" value="TreeGrafter"/>
</dbReference>
<dbReference type="EMBL" id="FMVN01000012">
    <property type="protein sequence ID" value="SCY65203.1"/>
    <property type="molecule type" value="Genomic_DNA"/>
</dbReference>
<keyword evidence="1" id="KW-0472">Membrane</keyword>
<dbReference type="EMBL" id="LN614830">
    <property type="protein sequence ID" value="CEG60119.1"/>
    <property type="molecule type" value="Genomic_DNA"/>
</dbReference>
<dbReference type="PRINTS" id="PR00702">
    <property type="entry name" value="ACRIFLAVINRP"/>
</dbReference>
<reference evidence="3 5" key="3">
    <citation type="submission" date="2016-10" db="EMBL/GenBank/DDBJ databases">
        <authorList>
            <person name="Varghese N."/>
            <person name="Submissions S."/>
        </authorList>
    </citation>
    <scope>NUCLEOTIDE SEQUENCE [LARGE SCALE GENOMIC DNA]</scope>
    <source>
        <strain evidence="3 5">ATCC 33218</strain>
    </source>
</reference>
<organism evidence="2 4">
    <name type="scientific">Legionella micdadei</name>
    <name type="common">Tatlockia micdadei</name>
    <dbReference type="NCBI Taxonomy" id="451"/>
    <lineage>
        <taxon>Bacteria</taxon>
        <taxon>Pseudomonadati</taxon>
        <taxon>Pseudomonadota</taxon>
        <taxon>Gammaproteobacteria</taxon>
        <taxon>Legionellales</taxon>
        <taxon>Legionellaceae</taxon>
        <taxon>Legionella</taxon>
    </lineage>
</organism>
<dbReference type="PATRIC" id="fig|451.8.peg.446"/>
<reference evidence="2" key="1">
    <citation type="submission" date="2014-09" db="EMBL/GenBank/DDBJ databases">
        <authorList>
            <person name="GOMEZ-VALERO Laura"/>
        </authorList>
    </citation>
    <scope>NUCLEOTIDE SEQUENCE</scope>
    <source>
        <strain evidence="2">ATCC33218</strain>
    </source>
</reference>
<dbReference type="Gene3D" id="3.30.70.1320">
    <property type="entry name" value="Multidrug efflux transporter AcrB pore domain like"/>
    <property type="match status" value="1"/>
</dbReference>
<dbReference type="HOGENOM" id="CLU_002755_1_2_6"/>
<feature type="transmembrane region" description="Helical" evidence="1">
    <location>
        <begin position="557"/>
        <end position="578"/>
    </location>
</feature>
<dbReference type="Pfam" id="PF00873">
    <property type="entry name" value="ACR_tran"/>
    <property type="match status" value="1"/>
</dbReference>
<dbReference type="SUPFAM" id="SSF82693">
    <property type="entry name" value="Multidrug efflux transporter AcrB pore domain, PN1, PN2, PC1 and PC2 subdomains"/>
    <property type="match status" value="3"/>
</dbReference>
<dbReference type="KEGG" id="tmc:LMI_0796"/>
<feature type="transmembrane region" description="Helical" evidence="1">
    <location>
        <begin position="1026"/>
        <end position="1049"/>
    </location>
</feature>
<feature type="transmembrane region" description="Helical" evidence="1">
    <location>
        <begin position="949"/>
        <end position="974"/>
    </location>
</feature>
<evidence type="ECO:0000313" key="3">
    <source>
        <dbReference type="EMBL" id="SCY65203.1"/>
    </source>
</evidence>
<dbReference type="Proteomes" id="UP000032414">
    <property type="component" value="Chromosome I"/>
</dbReference>
<reference evidence="4" key="2">
    <citation type="submission" date="2014-09" db="EMBL/GenBank/DDBJ databases">
        <authorList>
            <person name="Gomez-Valero L."/>
        </authorList>
    </citation>
    <scope>NUCLEOTIDE SEQUENCE [LARGE SCALE GENOMIC DNA]</scope>
    <source>
        <strain evidence="4">ATCC33218</strain>
    </source>
</reference>